<protein>
    <submittedName>
        <fullName evidence="2">Uncharacterized protein</fullName>
    </submittedName>
</protein>
<dbReference type="Proteomes" id="UP000216852">
    <property type="component" value="Unassembled WGS sequence"/>
</dbReference>
<accession>A0ABX4H1A5</accession>
<feature type="transmembrane region" description="Helical" evidence="1">
    <location>
        <begin position="73"/>
        <end position="96"/>
    </location>
</feature>
<keyword evidence="1" id="KW-0812">Transmembrane</keyword>
<name>A0ABX4H1A5_9BACI</name>
<keyword evidence="1" id="KW-0472">Membrane</keyword>
<evidence type="ECO:0000313" key="3">
    <source>
        <dbReference type="Proteomes" id="UP000216852"/>
    </source>
</evidence>
<organism evidence="2 3">
    <name type="scientific">Terribacillus saccharophilus</name>
    <dbReference type="NCBI Taxonomy" id="361277"/>
    <lineage>
        <taxon>Bacteria</taxon>
        <taxon>Bacillati</taxon>
        <taxon>Bacillota</taxon>
        <taxon>Bacilli</taxon>
        <taxon>Bacillales</taxon>
        <taxon>Bacillaceae</taxon>
        <taxon>Terribacillus</taxon>
    </lineage>
</organism>
<gene>
    <name evidence="2" type="ORF">CHH48_05480</name>
</gene>
<sequence>MNKNKKIFLVNAVISGFIAFFIADFCASGTIAENPTDQKYVAPEFFVILLMWAIGFIFGLITLLKFPSEQFRVFAIVIMWVSIPLGLQIGMVWAIWANESSVAYAIQEVLVEQ</sequence>
<feature type="transmembrane region" description="Helical" evidence="1">
    <location>
        <begin position="7"/>
        <end position="25"/>
    </location>
</feature>
<comment type="caution">
    <text evidence="2">The sequence shown here is derived from an EMBL/GenBank/DDBJ whole genome shotgun (WGS) entry which is preliminary data.</text>
</comment>
<keyword evidence="3" id="KW-1185">Reference proteome</keyword>
<dbReference type="EMBL" id="NPBJ01000008">
    <property type="protein sequence ID" value="PAE00805.1"/>
    <property type="molecule type" value="Genomic_DNA"/>
</dbReference>
<feature type="transmembrane region" description="Helical" evidence="1">
    <location>
        <begin position="45"/>
        <end position="66"/>
    </location>
</feature>
<proteinExistence type="predicted"/>
<dbReference type="RefSeq" id="WP_095220266.1">
    <property type="nucleotide sequence ID" value="NZ_NPBJ01000008.1"/>
</dbReference>
<keyword evidence="1" id="KW-1133">Transmembrane helix</keyword>
<evidence type="ECO:0000313" key="2">
    <source>
        <dbReference type="EMBL" id="PAE00805.1"/>
    </source>
</evidence>
<reference evidence="2 3" key="1">
    <citation type="submission" date="2017-07" db="EMBL/GenBank/DDBJ databases">
        <title>Isolation and whole genome analysis of endospore-forming bacteria from heroin.</title>
        <authorList>
            <person name="Kalinowski J."/>
            <person name="Ahrens B."/>
            <person name="Al-Dilaimi A."/>
            <person name="Winkler A."/>
            <person name="Wibberg D."/>
            <person name="Schleenbecker U."/>
            <person name="Ruckert C."/>
            <person name="Wolfel R."/>
            <person name="Grass G."/>
        </authorList>
    </citation>
    <scope>NUCLEOTIDE SEQUENCE [LARGE SCALE GENOMIC DNA]</scope>
    <source>
        <strain evidence="2 3">7517-1</strain>
    </source>
</reference>
<evidence type="ECO:0000256" key="1">
    <source>
        <dbReference type="SAM" id="Phobius"/>
    </source>
</evidence>